<dbReference type="InterPro" id="IPR017508">
    <property type="entry name" value="HipA_N1"/>
</dbReference>
<comment type="caution">
    <text evidence="6">The sequence shown here is derived from an EMBL/GenBank/DDBJ whole genome shotgun (WGS) entry which is preliminary data.</text>
</comment>
<evidence type="ECO:0000256" key="3">
    <source>
        <dbReference type="ARBA" id="ARBA00022777"/>
    </source>
</evidence>
<feature type="domain" description="HipA-like C-terminal" evidence="4">
    <location>
        <begin position="153"/>
        <end position="384"/>
    </location>
</feature>
<evidence type="ECO:0000313" key="6">
    <source>
        <dbReference type="EMBL" id="MCL7931588.1"/>
    </source>
</evidence>
<dbReference type="CDD" id="cd17793">
    <property type="entry name" value="HipA"/>
    <property type="match status" value="1"/>
</dbReference>
<evidence type="ECO:0000256" key="1">
    <source>
        <dbReference type="ARBA" id="ARBA00010164"/>
    </source>
</evidence>
<dbReference type="Gene3D" id="1.10.1070.20">
    <property type="match status" value="1"/>
</dbReference>
<dbReference type="EMBL" id="JAMJPJ010000045">
    <property type="protein sequence ID" value="MCL7931588.1"/>
    <property type="molecule type" value="Genomic_DNA"/>
</dbReference>
<protein>
    <submittedName>
        <fullName evidence="6">Type II toxin-antitoxin system HipA family toxin</fullName>
    </submittedName>
</protein>
<dbReference type="Pfam" id="PF07804">
    <property type="entry name" value="HipA_C"/>
    <property type="match status" value="1"/>
</dbReference>
<dbReference type="InterPro" id="IPR012893">
    <property type="entry name" value="HipA-like_C"/>
</dbReference>
<dbReference type="Proteomes" id="UP001165308">
    <property type="component" value="Unassembled WGS sequence"/>
</dbReference>
<organism evidence="6 7">
    <name type="scientific">Halomonas llamarensis</name>
    <dbReference type="NCBI Taxonomy" id="2945104"/>
    <lineage>
        <taxon>Bacteria</taxon>
        <taxon>Pseudomonadati</taxon>
        <taxon>Pseudomonadota</taxon>
        <taxon>Gammaproteobacteria</taxon>
        <taxon>Oceanospirillales</taxon>
        <taxon>Halomonadaceae</taxon>
        <taxon>Halomonas</taxon>
    </lineage>
</organism>
<comment type="similarity">
    <text evidence="1">Belongs to the HipA Ser/Thr kinase family.</text>
</comment>
<gene>
    <name evidence="6" type="ORF">M8006_16655</name>
</gene>
<dbReference type="PANTHER" id="PTHR37419:SF1">
    <property type="entry name" value="SERINE_THREONINE-PROTEIN KINASE TOXIN HIPA"/>
    <property type="match status" value="1"/>
</dbReference>
<evidence type="ECO:0000313" key="7">
    <source>
        <dbReference type="Proteomes" id="UP001165308"/>
    </source>
</evidence>
<reference evidence="6" key="1">
    <citation type="submission" date="2022-05" db="EMBL/GenBank/DDBJ databases">
        <title>Halomonas geminus sp. nov. and Halomonas llamarensis sp. nov. isolated from high-altitude salars of the Atacama Desert.</title>
        <authorList>
            <person name="Hintersatz C."/>
            <person name="Rojas L.A."/>
            <person name="Wei T.-S."/>
            <person name="Kutschke S."/>
            <person name="Lehmann F."/>
            <person name="Jain R."/>
            <person name="Pollmann K."/>
        </authorList>
    </citation>
    <scope>NUCLEOTIDE SEQUENCE</scope>
    <source>
        <strain evidence="6">ATCHA</strain>
    </source>
</reference>
<keyword evidence="2" id="KW-0808">Transferase</keyword>
<feature type="domain" description="HipA N-terminal subdomain 1" evidence="5">
    <location>
        <begin position="6"/>
        <end position="104"/>
    </location>
</feature>
<evidence type="ECO:0000259" key="5">
    <source>
        <dbReference type="Pfam" id="PF13657"/>
    </source>
</evidence>
<keyword evidence="3" id="KW-0418">Kinase</keyword>
<evidence type="ECO:0000259" key="4">
    <source>
        <dbReference type="Pfam" id="PF07804"/>
    </source>
</evidence>
<keyword evidence="7" id="KW-1185">Reference proteome</keyword>
<evidence type="ECO:0000256" key="2">
    <source>
        <dbReference type="ARBA" id="ARBA00022679"/>
    </source>
</evidence>
<proteinExistence type="inferred from homology"/>
<dbReference type="NCBIfam" id="TIGR03071">
    <property type="entry name" value="couple_hipA"/>
    <property type="match status" value="1"/>
</dbReference>
<dbReference type="InterPro" id="IPR052028">
    <property type="entry name" value="HipA_Ser/Thr_kinase"/>
</dbReference>
<dbReference type="Pfam" id="PF13657">
    <property type="entry name" value="Couple_hipA"/>
    <property type="match status" value="1"/>
</dbReference>
<dbReference type="RefSeq" id="WP_250084185.1">
    <property type="nucleotide sequence ID" value="NZ_JAMJPJ010000045.1"/>
</dbReference>
<accession>A0ABT0SVH6</accession>
<sequence>MSPDTLTVWRNQHRVGTLWRGTDSRLMGFEYDEAWQANGIAISNSLPLSQRTWQPNNQTAHHWFGNLLPEEQARTALIQQLGIPDDDFSLLTAIGGDCAGALTILPPGVGPEPAASSNVGYQRLPAEKLQQWAAFRQRYALYSDDAHHVKPRLSLAGAQDKLPVFWQQETLYLPLGMTPSSHIVKFAVDGREQVILNELYLNTLAAVIGLDCPPTYVRFAGRSPYLLVERYDRQRKDGTLQRLHQEDMCQAMGISRMHKYQQMGGPTLGNCVQTLRDTCNPPARSIQQLLRWQIFNVIVGNSDGHAKNISLLQNDQGKWHIAPAYDLVGTVVLGYDPNLAFSVGEQYNAQQLLPRDWQAMASMCKLSYPFIKREITRMCNAMIEHAESTDFQLALESAGLPAKRWASLQQQRQHIVKQCRKAQRW</sequence>
<dbReference type="PANTHER" id="PTHR37419">
    <property type="entry name" value="SERINE/THREONINE-PROTEIN KINASE TOXIN HIPA"/>
    <property type="match status" value="1"/>
</dbReference>
<name>A0ABT0SVH6_9GAMM</name>